<protein>
    <recommendedName>
        <fullName evidence="1">F-box domain-containing protein</fullName>
    </recommendedName>
</protein>
<dbReference type="Proteomes" id="UP001058974">
    <property type="component" value="Chromosome 7"/>
</dbReference>
<gene>
    <name evidence="2" type="ORF">KIW84_076775</name>
</gene>
<dbReference type="PANTHER" id="PTHR31672:SF13">
    <property type="entry name" value="F-BOX PROTEIN CPR30-LIKE"/>
    <property type="match status" value="1"/>
</dbReference>
<dbReference type="Gramene" id="Psat7g248160.1">
    <property type="protein sequence ID" value="Psat7g248160.1.cds1"/>
    <property type="gene ID" value="Psat7g248160"/>
</dbReference>
<reference evidence="2 3" key="1">
    <citation type="journal article" date="2022" name="Nat. Genet.">
        <title>Improved pea reference genome and pan-genome highlight genomic features and evolutionary characteristics.</title>
        <authorList>
            <person name="Yang T."/>
            <person name="Liu R."/>
            <person name="Luo Y."/>
            <person name="Hu S."/>
            <person name="Wang D."/>
            <person name="Wang C."/>
            <person name="Pandey M.K."/>
            <person name="Ge S."/>
            <person name="Xu Q."/>
            <person name="Li N."/>
            <person name="Li G."/>
            <person name="Huang Y."/>
            <person name="Saxena R.K."/>
            <person name="Ji Y."/>
            <person name="Li M."/>
            <person name="Yan X."/>
            <person name="He Y."/>
            <person name="Liu Y."/>
            <person name="Wang X."/>
            <person name="Xiang C."/>
            <person name="Varshney R.K."/>
            <person name="Ding H."/>
            <person name="Gao S."/>
            <person name="Zong X."/>
        </authorList>
    </citation>
    <scope>NUCLEOTIDE SEQUENCE [LARGE SCALE GENOMIC DNA]</scope>
    <source>
        <strain evidence="2 3">cv. Zhongwan 6</strain>
    </source>
</reference>
<dbReference type="CDD" id="cd22157">
    <property type="entry name" value="F-box_AtFBW1-like"/>
    <property type="match status" value="1"/>
</dbReference>
<dbReference type="NCBIfam" id="TIGR01640">
    <property type="entry name" value="F_box_assoc_1"/>
    <property type="match status" value="1"/>
</dbReference>
<dbReference type="AlphaFoldDB" id="A0A9D4VYQ2"/>
<accession>A0A9D4VYQ2</accession>
<dbReference type="Gramene" id="Psat07G0677500-T1">
    <property type="protein sequence ID" value="KAI5392111.1"/>
    <property type="gene ID" value="KIW84_076775"/>
</dbReference>
<dbReference type="PANTHER" id="PTHR31672">
    <property type="entry name" value="BNACNNG10540D PROTEIN"/>
    <property type="match status" value="1"/>
</dbReference>
<dbReference type="OrthoDB" id="1555129at2759"/>
<dbReference type="InterPro" id="IPR017451">
    <property type="entry name" value="F-box-assoc_interact_dom"/>
</dbReference>
<dbReference type="InterPro" id="IPR006527">
    <property type="entry name" value="F-box-assoc_dom_typ1"/>
</dbReference>
<name>A0A9D4VYQ2_PEA</name>
<dbReference type="SMART" id="SM00256">
    <property type="entry name" value="FBOX"/>
    <property type="match status" value="1"/>
</dbReference>
<dbReference type="Pfam" id="PF00646">
    <property type="entry name" value="F-box"/>
    <property type="match status" value="1"/>
</dbReference>
<dbReference type="Gene3D" id="1.20.1280.50">
    <property type="match status" value="1"/>
</dbReference>
<evidence type="ECO:0000259" key="1">
    <source>
        <dbReference type="SMART" id="SM00256"/>
    </source>
</evidence>
<organism evidence="2 3">
    <name type="scientific">Pisum sativum</name>
    <name type="common">Garden pea</name>
    <name type="synonym">Lathyrus oleraceus</name>
    <dbReference type="NCBI Taxonomy" id="3888"/>
    <lineage>
        <taxon>Eukaryota</taxon>
        <taxon>Viridiplantae</taxon>
        <taxon>Streptophyta</taxon>
        <taxon>Embryophyta</taxon>
        <taxon>Tracheophyta</taxon>
        <taxon>Spermatophyta</taxon>
        <taxon>Magnoliopsida</taxon>
        <taxon>eudicotyledons</taxon>
        <taxon>Gunneridae</taxon>
        <taxon>Pentapetalae</taxon>
        <taxon>rosids</taxon>
        <taxon>fabids</taxon>
        <taxon>Fabales</taxon>
        <taxon>Fabaceae</taxon>
        <taxon>Papilionoideae</taxon>
        <taxon>50 kb inversion clade</taxon>
        <taxon>NPAAA clade</taxon>
        <taxon>Hologalegina</taxon>
        <taxon>IRL clade</taxon>
        <taxon>Fabeae</taxon>
        <taxon>Lathyrus</taxon>
    </lineage>
</organism>
<dbReference type="SUPFAM" id="SSF81383">
    <property type="entry name" value="F-box domain"/>
    <property type="match status" value="1"/>
</dbReference>
<comment type="caution">
    <text evidence="2">The sequence shown here is derived from an EMBL/GenBank/DDBJ whole genome shotgun (WGS) entry which is preliminary data.</text>
</comment>
<sequence>MQSMDLPKKEVSNYIPNDISFDILSKLPMKSLKRFSCVCKFWSNLFEEPQFMDIYRTSLFVSNYDDHHNSCFLFKKTPELGENQNEDNIVLLSGETFENKVKLDWPPPFEVYRGRIYIIGSIVNGMLCLCRGNGRGDHICINQEVILWNPFIEDFKVIPSGSFKHTILKAFPPDTIFEDLSKITTFVNIYGFGYDPIADDYKLIRNFCFIDNKKYELDPNDCIHDETLWQIYSLKSNSWRDIQVKMPNHILNSGWEQNGNAIYFQGMCHWWGYKDYYGEHVLVSFNLRNEVFITTHSNPNYHRLGKHMLVLKDSIAMIEYDESYNLFISVLGEIGVAESWTRLFRIGPLRCSINPIGVGINGDIFLNRYGKIEKFNLNTNLIEEIGVTGRIKKCQMVICNNSIFPIGGIHG</sequence>
<feature type="domain" description="F-box" evidence="1">
    <location>
        <begin position="15"/>
        <end position="55"/>
    </location>
</feature>
<dbReference type="Pfam" id="PF07734">
    <property type="entry name" value="FBA_1"/>
    <property type="match status" value="1"/>
</dbReference>
<dbReference type="EMBL" id="JAMSHJ010000007">
    <property type="protein sequence ID" value="KAI5392111.1"/>
    <property type="molecule type" value="Genomic_DNA"/>
</dbReference>
<dbReference type="InterPro" id="IPR036047">
    <property type="entry name" value="F-box-like_dom_sf"/>
</dbReference>
<dbReference type="InterPro" id="IPR001810">
    <property type="entry name" value="F-box_dom"/>
</dbReference>
<proteinExistence type="predicted"/>
<evidence type="ECO:0000313" key="3">
    <source>
        <dbReference type="Proteomes" id="UP001058974"/>
    </source>
</evidence>
<dbReference type="InterPro" id="IPR050796">
    <property type="entry name" value="SCF_F-box_component"/>
</dbReference>
<keyword evidence="3" id="KW-1185">Reference proteome</keyword>
<evidence type="ECO:0000313" key="2">
    <source>
        <dbReference type="EMBL" id="KAI5392111.1"/>
    </source>
</evidence>